<proteinExistence type="predicted"/>
<sequence length="340" mass="37666">MSERGSENENQEPAVADGKGKIKAFFSRLISITLSPLKVILSVKNRSTVFVLAMIVSTLGGVGWILYDSWREKNSQPVGCVDQNAMMAVGGLGKDEPFLVYVSERRRLEDVSADFYSLFPGYPVDSMAVVFSPDREREVGFSSAVFCLDWFDLDPNVRKKLVEIQRGKSKDPSFLFGQNPVGISPDGKIDDIPVFKAAFSSLEVLFVSFGNALLLSRDRNSMIESLKALIHAMTRLSWDEGGGGRIVRSFVEGDRRYRLYLYSSSKDLYSVLPRRTHQSLSVDLLLDMAMGQVASSSSSDEILSWLIRKDGAGVDDITFATDPILYPSLSRVDLALRGDS</sequence>
<name>D2Z4U6_9BACT</name>
<feature type="transmembrane region" description="Helical" evidence="1">
    <location>
        <begin position="49"/>
        <end position="67"/>
    </location>
</feature>
<keyword evidence="1" id="KW-0812">Transmembrane</keyword>
<gene>
    <name evidence="2" type="ORF">Dpep_2418</name>
</gene>
<keyword evidence="1" id="KW-1133">Transmembrane helix</keyword>
<evidence type="ECO:0000313" key="2">
    <source>
        <dbReference type="EMBL" id="EFC92440.1"/>
    </source>
</evidence>
<dbReference type="Proteomes" id="UP000006427">
    <property type="component" value="Unassembled WGS sequence"/>
</dbReference>
<accession>D2Z4U6</accession>
<keyword evidence="3" id="KW-1185">Reference proteome</keyword>
<dbReference type="PaxDb" id="469381-Dpep_2418"/>
<protein>
    <submittedName>
        <fullName evidence="2">Uncharacterized protein</fullName>
    </submittedName>
</protein>
<dbReference type="STRING" id="469381.Dpep_2418"/>
<keyword evidence="1" id="KW-0472">Membrane</keyword>
<dbReference type="EMBL" id="ABTR02000001">
    <property type="protein sequence ID" value="EFC92440.1"/>
    <property type="molecule type" value="Genomic_DNA"/>
</dbReference>
<evidence type="ECO:0000313" key="3">
    <source>
        <dbReference type="Proteomes" id="UP000006427"/>
    </source>
</evidence>
<dbReference type="AlphaFoldDB" id="D2Z4U6"/>
<reference evidence="2 3" key="1">
    <citation type="journal article" date="2010" name="Stand. Genomic Sci.">
        <title>Permanent draft genome sequence of Dethiosulfovibrio peptidovorans type strain (SEBR 4207).</title>
        <authorList>
            <person name="Labutti K."/>
            <person name="Mayilraj S."/>
            <person name="Clum A."/>
            <person name="Lucas S."/>
            <person name="Glavina Del Rio T."/>
            <person name="Nolan M."/>
            <person name="Tice H."/>
            <person name="Cheng J.F."/>
            <person name="Pitluck S."/>
            <person name="Liolios K."/>
            <person name="Ivanova N."/>
            <person name="Mavromatis K."/>
            <person name="Mikhailova N."/>
            <person name="Pati A."/>
            <person name="Goodwin L."/>
            <person name="Chen A."/>
            <person name="Palaniappan K."/>
            <person name="Land M."/>
            <person name="Hauser L."/>
            <person name="Chang Y.J."/>
            <person name="Jeffries C.D."/>
            <person name="Rohde M."/>
            <person name="Spring S."/>
            <person name="Goker M."/>
            <person name="Woyke T."/>
            <person name="Bristow J."/>
            <person name="Eisen J.A."/>
            <person name="Markowitz V."/>
            <person name="Hugenholtz P."/>
            <person name="Kyrpides N.C."/>
            <person name="Klenk H.P."/>
            <person name="Lapidus A."/>
        </authorList>
    </citation>
    <scope>NUCLEOTIDE SEQUENCE [LARGE SCALE GENOMIC DNA]</scope>
    <source>
        <strain evidence="2 3">DSM 11002</strain>
    </source>
</reference>
<dbReference type="RefSeq" id="WP_005662514.1">
    <property type="nucleotide sequence ID" value="NZ_ABTR02000001.1"/>
</dbReference>
<evidence type="ECO:0000256" key="1">
    <source>
        <dbReference type="SAM" id="Phobius"/>
    </source>
</evidence>
<organism evidence="2 3">
    <name type="scientific">Dethiosulfovibrio peptidovorans DSM 11002</name>
    <dbReference type="NCBI Taxonomy" id="469381"/>
    <lineage>
        <taxon>Bacteria</taxon>
        <taxon>Thermotogati</taxon>
        <taxon>Synergistota</taxon>
        <taxon>Synergistia</taxon>
        <taxon>Synergistales</taxon>
        <taxon>Dethiosulfovibrionaceae</taxon>
        <taxon>Dethiosulfovibrio</taxon>
    </lineage>
</organism>
<comment type="caution">
    <text evidence="2">The sequence shown here is derived from an EMBL/GenBank/DDBJ whole genome shotgun (WGS) entry which is preliminary data.</text>
</comment>
<dbReference type="OrthoDB" id="9838209at2"/>